<feature type="region of interest" description="Disordered" evidence="5">
    <location>
        <begin position="100"/>
        <end position="124"/>
    </location>
</feature>
<keyword evidence="2" id="KW-0539">Nucleus</keyword>
<evidence type="ECO:0000256" key="1">
    <source>
        <dbReference type="ARBA" id="ARBA00004123"/>
    </source>
</evidence>
<comment type="caution">
    <text evidence="7">The sequence shown here is derived from an EMBL/GenBank/DDBJ whole genome shotgun (WGS) entry which is preliminary data.</text>
</comment>
<proteinExistence type="predicted"/>
<keyword evidence="8" id="KW-1185">Reference proteome</keyword>
<dbReference type="InterPro" id="IPR022617">
    <property type="entry name" value="Rad60/SUMO-like_dom"/>
</dbReference>
<protein>
    <recommendedName>
        <fullName evidence="3">NFATC2-interacting protein</fullName>
    </recommendedName>
    <alternativeName>
        <fullName evidence="4">Nuclear factor of activated T-cells, cytoplasmic 2-interacting protein</fullName>
    </alternativeName>
</protein>
<evidence type="ECO:0000256" key="4">
    <source>
        <dbReference type="ARBA" id="ARBA00042764"/>
    </source>
</evidence>
<organism evidence="7 8">
    <name type="scientific">Clavelina lepadiformis</name>
    <name type="common">Light-bulb sea squirt</name>
    <name type="synonym">Ascidia lepadiformis</name>
    <dbReference type="NCBI Taxonomy" id="159417"/>
    <lineage>
        <taxon>Eukaryota</taxon>
        <taxon>Metazoa</taxon>
        <taxon>Chordata</taxon>
        <taxon>Tunicata</taxon>
        <taxon>Ascidiacea</taxon>
        <taxon>Aplousobranchia</taxon>
        <taxon>Clavelinidae</taxon>
        <taxon>Clavelina</taxon>
    </lineage>
</organism>
<evidence type="ECO:0000313" key="7">
    <source>
        <dbReference type="EMBL" id="CAK8683511.1"/>
    </source>
</evidence>
<evidence type="ECO:0000256" key="2">
    <source>
        <dbReference type="ARBA" id="ARBA00023242"/>
    </source>
</evidence>
<dbReference type="InterPro" id="IPR052324">
    <property type="entry name" value="NFATC2-Int_DNA_Repair"/>
</dbReference>
<evidence type="ECO:0000259" key="6">
    <source>
        <dbReference type="Pfam" id="PF11976"/>
    </source>
</evidence>
<reference evidence="7 8" key="1">
    <citation type="submission" date="2024-02" db="EMBL/GenBank/DDBJ databases">
        <authorList>
            <person name="Daric V."/>
            <person name="Darras S."/>
        </authorList>
    </citation>
    <scope>NUCLEOTIDE SEQUENCE [LARGE SCALE GENOMIC DNA]</scope>
</reference>
<evidence type="ECO:0000256" key="3">
    <source>
        <dbReference type="ARBA" id="ARBA00039921"/>
    </source>
</evidence>
<feature type="compositionally biased region" description="Polar residues" evidence="5">
    <location>
        <begin position="114"/>
        <end position="124"/>
    </location>
</feature>
<dbReference type="Pfam" id="PF11976">
    <property type="entry name" value="Rad60-SLD"/>
    <property type="match status" value="1"/>
</dbReference>
<dbReference type="PANTHER" id="PTHR47187:SF1">
    <property type="entry name" value="NFATC2-INTERACTING PROTEIN"/>
    <property type="match status" value="1"/>
</dbReference>
<name>A0ABP0FV59_CLALP</name>
<dbReference type="CDD" id="cd01763">
    <property type="entry name" value="Ubl_SUMO_like"/>
    <property type="match status" value="1"/>
</dbReference>
<evidence type="ECO:0000313" key="8">
    <source>
        <dbReference type="Proteomes" id="UP001642483"/>
    </source>
</evidence>
<feature type="domain" description="Rad60/SUMO-like" evidence="6">
    <location>
        <begin position="270"/>
        <end position="328"/>
    </location>
</feature>
<evidence type="ECO:0000256" key="5">
    <source>
        <dbReference type="SAM" id="MobiDB-lite"/>
    </source>
</evidence>
<dbReference type="Gene3D" id="3.10.20.90">
    <property type="entry name" value="Phosphatidylinositol 3-kinase Catalytic Subunit, Chain A, domain 1"/>
    <property type="match status" value="2"/>
</dbReference>
<dbReference type="Proteomes" id="UP001642483">
    <property type="component" value="Unassembled WGS sequence"/>
</dbReference>
<dbReference type="EMBL" id="CAWYQH010000097">
    <property type="protein sequence ID" value="CAK8683511.1"/>
    <property type="molecule type" value="Genomic_DNA"/>
</dbReference>
<dbReference type="SUPFAM" id="SSF54236">
    <property type="entry name" value="Ubiquitin-like"/>
    <property type="match status" value="2"/>
</dbReference>
<gene>
    <name evidence="7" type="ORF">CVLEPA_LOCUS14579</name>
</gene>
<comment type="subcellular location">
    <subcellularLocation>
        <location evidence="1">Nucleus</location>
    </subcellularLocation>
</comment>
<dbReference type="PANTHER" id="PTHR47187">
    <property type="entry name" value="NFATC2-INTERACTING PROTEIN"/>
    <property type="match status" value="1"/>
</dbReference>
<dbReference type="InterPro" id="IPR029071">
    <property type="entry name" value="Ubiquitin-like_domsf"/>
</dbReference>
<sequence length="333" mass="38265">MSSSEEEIPQLRKRVRRRKRVISEDQPDVNLYSHKVMPSIQKVNQETAIPEKIKDLQGPSISKFRTASKEKITDTTLLFLDSSNNFSDDDDVQIVGDLSPVKAAPLTPPPDEGSSASVKKQSNSIKRKRNKLLCNVASVLLKTRNDSINQSINQDVQSVETSPTNSHSYMMVKIRFQSHVYKYPVLKTCPFKEVFCKLSEETNHMEKHFLLTLHDQRIHETDTPESLGLSVADFIDGVLMDEKVLKEAQKETTYANCINIHFQCKFEKIKKTYCINKYEPFDIAMTKYATAINHELTKLRFFFDGERMDGSRTSEDLELEDGYCIDVMRTHKK</sequence>
<accession>A0ABP0FV59</accession>